<gene>
    <name evidence="2" type="ORF">PSNMU_V1.4_AUG-EV-PASAV3_0076200</name>
</gene>
<dbReference type="Proteomes" id="UP000291116">
    <property type="component" value="Unassembled WGS sequence"/>
</dbReference>
<evidence type="ECO:0000313" key="2">
    <source>
        <dbReference type="EMBL" id="VEU40720.1"/>
    </source>
</evidence>
<feature type="signal peptide" evidence="1">
    <location>
        <begin position="1"/>
        <end position="22"/>
    </location>
</feature>
<dbReference type="EMBL" id="CAACVS010000302">
    <property type="protein sequence ID" value="VEU40720.1"/>
    <property type="molecule type" value="Genomic_DNA"/>
</dbReference>
<evidence type="ECO:0000256" key="1">
    <source>
        <dbReference type="SAM" id="SignalP"/>
    </source>
</evidence>
<protein>
    <submittedName>
        <fullName evidence="2">Uncharacterized protein</fullName>
    </submittedName>
</protein>
<accession>A0A448ZFB9</accession>
<organism evidence="2 3">
    <name type="scientific">Pseudo-nitzschia multistriata</name>
    <dbReference type="NCBI Taxonomy" id="183589"/>
    <lineage>
        <taxon>Eukaryota</taxon>
        <taxon>Sar</taxon>
        <taxon>Stramenopiles</taxon>
        <taxon>Ochrophyta</taxon>
        <taxon>Bacillariophyta</taxon>
        <taxon>Bacillariophyceae</taxon>
        <taxon>Bacillariophycidae</taxon>
        <taxon>Bacillariales</taxon>
        <taxon>Bacillariaceae</taxon>
        <taxon>Pseudo-nitzschia</taxon>
    </lineage>
</organism>
<dbReference type="PROSITE" id="PS51318">
    <property type="entry name" value="TAT"/>
    <property type="match status" value="1"/>
</dbReference>
<dbReference type="InterPro" id="IPR006311">
    <property type="entry name" value="TAT_signal"/>
</dbReference>
<name>A0A448ZFB9_9STRA</name>
<evidence type="ECO:0000313" key="3">
    <source>
        <dbReference type="Proteomes" id="UP000291116"/>
    </source>
</evidence>
<proteinExistence type="predicted"/>
<sequence length="300" mass="32699">MKLLHASIGLSLLIGNLPSTEGFSQNSSSRRKATSLEQTTSGDAFEIKPLSRRGFVGSTAGLALLTGLSAPAAASGIATASDGNLPDLPSEAVRSYLQYRVGLQVAADYYVFQLQDMVGDIDQWGEVGQLFRVNNNKGQGQPSKIERDYVNPMRILLLSFPPEVSEDMRDAQFRFEKAANTVSKATAGYRRDLPVEVDAKTIASAKAGWEEGRVALNEFFVLLNSAVGLNELTPIPPPGPNQNKEYGRSARRYNELQKKIKLCQNRGGPALSQAWGQLMVSGYLQDSCGIPDMDDYFTQK</sequence>
<keyword evidence="3" id="KW-1185">Reference proteome</keyword>
<reference evidence="2 3" key="1">
    <citation type="submission" date="2019-01" db="EMBL/GenBank/DDBJ databases">
        <authorList>
            <person name="Ferrante I. M."/>
        </authorList>
    </citation>
    <scope>NUCLEOTIDE SEQUENCE [LARGE SCALE GENOMIC DNA]</scope>
    <source>
        <strain evidence="2 3">B856</strain>
    </source>
</reference>
<keyword evidence="1" id="KW-0732">Signal</keyword>
<dbReference type="OrthoDB" id="38514at2759"/>
<feature type="unsure residue" description="I or L" evidence="2">
    <location>
        <position position="12"/>
    </location>
</feature>
<feature type="chain" id="PRO_5019467851" evidence="1">
    <location>
        <begin position="23"/>
        <end position="300"/>
    </location>
</feature>
<dbReference type="AlphaFoldDB" id="A0A448ZFB9"/>